<evidence type="ECO:0000256" key="3">
    <source>
        <dbReference type="ARBA" id="ARBA00023163"/>
    </source>
</evidence>
<dbReference type="PROSITE" id="PS50042">
    <property type="entry name" value="CNMP_BINDING_3"/>
    <property type="match status" value="1"/>
</dbReference>
<evidence type="ECO:0000313" key="7">
    <source>
        <dbReference type="Proteomes" id="UP000198785"/>
    </source>
</evidence>
<feature type="domain" description="Cyclic nucleotide-binding" evidence="4">
    <location>
        <begin position="11"/>
        <end position="78"/>
    </location>
</feature>
<dbReference type="EMBL" id="FOZZ01000002">
    <property type="protein sequence ID" value="SFS45708.1"/>
    <property type="molecule type" value="Genomic_DNA"/>
</dbReference>
<feature type="domain" description="HTH crp-type" evidence="5">
    <location>
        <begin position="147"/>
        <end position="213"/>
    </location>
</feature>
<evidence type="ECO:0000313" key="6">
    <source>
        <dbReference type="EMBL" id="SFS45708.1"/>
    </source>
</evidence>
<dbReference type="SUPFAM" id="SSF51206">
    <property type="entry name" value="cAMP-binding domain-like"/>
    <property type="match status" value="1"/>
</dbReference>
<dbReference type="Proteomes" id="UP000198785">
    <property type="component" value="Unassembled WGS sequence"/>
</dbReference>
<keyword evidence="1" id="KW-0805">Transcription regulation</keyword>
<evidence type="ECO:0000256" key="2">
    <source>
        <dbReference type="ARBA" id="ARBA00023125"/>
    </source>
</evidence>
<gene>
    <name evidence="6" type="ORF">SAMN05660206_10247</name>
</gene>
<accession>A0A1I6Q055</accession>
<organism evidence="6 7">
    <name type="scientific">Sphingobacterium wenxiniae</name>
    <dbReference type="NCBI Taxonomy" id="683125"/>
    <lineage>
        <taxon>Bacteria</taxon>
        <taxon>Pseudomonadati</taxon>
        <taxon>Bacteroidota</taxon>
        <taxon>Sphingobacteriia</taxon>
        <taxon>Sphingobacteriales</taxon>
        <taxon>Sphingobacteriaceae</taxon>
        <taxon>Sphingobacterium</taxon>
    </lineage>
</organism>
<dbReference type="PANTHER" id="PTHR24567:SF26">
    <property type="entry name" value="REGULATORY PROTEIN YEIL"/>
    <property type="match status" value="1"/>
</dbReference>
<dbReference type="SUPFAM" id="SSF46785">
    <property type="entry name" value="Winged helix' DNA-binding domain"/>
    <property type="match status" value="1"/>
</dbReference>
<dbReference type="OrthoDB" id="9776746at2"/>
<dbReference type="CDD" id="cd00038">
    <property type="entry name" value="CAP_ED"/>
    <property type="match status" value="1"/>
</dbReference>
<dbReference type="GO" id="GO:0003677">
    <property type="term" value="F:DNA binding"/>
    <property type="evidence" value="ECO:0007669"/>
    <property type="project" value="UniProtKB-KW"/>
</dbReference>
<dbReference type="GO" id="GO:0005829">
    <property type="term" value="C:cytosol"/>
    <property type="evidence" value="ECO:0007669"/>
    <property type="project" value="TreeGrafter"/>
</dbReference>
<keyword evidence="2" id="KW-0238">DNA-binding</keyword>
<dbReference type="InterPro" id="IPR018490">
    <property type="entry name" value="cNMP-bd_dom_sf"/>
</dbReference>
<sequence length="215" mass="24515">MDKQALLYDVYTGVFEKPLIEELIVVGQLQAFQDGDVLIEIGRYIKTMPLLLSGAIKVMREDADKGELLLYFLGKGDTCAMTLACCMGDKKSEIKAVAENAGVLLMIPVGKMEEWMGKYRSWRNFILESYNNRFNELLSAIDSIAFMHLDERLENYLQETVKVNNSPVINKTHHEIAHTLNSSRVVISRLLKVLEKEGKIRLHRNNIEVLVLKDN</sequence>
<dbReference type="PANTHER" id="PTHR24567">
    <property type="entry name" value="CRP FAMILY TRANSCRIPTIONAL REGULATORY PROTEIN"/>
    <property type="match status" value="1"/>
</dbReference>
<reference evidence="6 7" key="1">
    <citation type="submission" date="2016-10" db="EMBL/GenBank/DDBJ databases">
        <authorList>
            <person name="de Groot N.N."/>
        </authorList>
    </citation>
    <scope>NUCLEOTIDE SEQUENCE [LARGE SCALE GENOMIC DNA]</scope>
    <source>
        <strain evidence="6 7">DSM 22789</strain>
    </source>
</reference>
<evidence type="ECO:0000259" key="4">
    <source>
        <dbReference type="PROSITE" id="PS50042"/>
    </source>
</evidence>
<dbReference type="InterPro" id="IPR036390">
    <property type="entry name" value="WH_DNA-bd_sf"/>
</dbReference>
<dbReference type="Gene3D" id="2.60.120.10">
    <property type="entry name" value="Jelly Rolls"/>
    <property type="match status" value="1"/>
</dbReference>
<name>A0A1I6Q055_9SPHI</name>
<dbReference type="Pfam" id="PF00027">
    <property type="entry name" value="cNMP_binding"/>
    <property type="match status" value="1"/>
</dbReference>
<dbReference type="RefSeq" id="WP_093363618.1">
    <property type="nucleotide sequence ID" value="NZ_FOZZ01000002.1"/>
</dbReference>
<dbReference type="PROSITE" id="PS51063">
    <property type="entry name" value="HTH_CRP_2"/>
    <property type="match status" value="1"/>
</dbReference>
<dbReference type="InterPro" id="IPR000595">
    <property type="entry name" value="cNMP-bd_dom"/>
</dbReference>
<dbReference type="Gene3D" id="1.10.10.10">
    <property type="entry name" value="Winged helix-like DNA-binding domain superfamily/Winged helix DNA-binding domain"/>
    <property type="match status" value="1"/>
</dbReference>
<proteinExistence type="predicted"/>
<dbReference type="GO" id="GO:0003700">
    <property type="term" value="F:DNA-binding transcription factor activity"/>
    <property type="evidence" value="ECO:0007669"/>
    <property type="project" value="TreeGrafter"/>
</dbReference>
<dbReference type="InterPro" id="IPR036388">
    <property type="entry name" value="WH-like_DNA-bd_sf"/>
</dbReference>
<keyword evidence="3" id="KW-0804">Transcription</keyword>
<dbReference type="InterPro" id="IPR012318">
    <property type="entry name" value="HTH_CRP"/>
</dbReference>
<evidence type="ECO:0000259" key="5">
    <source>
        <dbReference type="PROSITE" id="PS51063"/>
    </source>
</evidence>
<dbReference type="Pfam" id="PF13545">
    <property type="entry name" value="HTH_Crp_2"/>
    <property type="match status" value="1"/>
</dbReference>
<dbReference type="InterPro" id="IPR050397">
    <property type="entry name" value="Env_Response_Regulators"/>
</dbReference>
<keyword evidence="7" id="KW-1185">Reference proteome</keyword>
<dbReference type="STRING" id="683125.SAMN05660206_10247"/>
<evidence type="ECO:0000256" key="1">
    <source>
        <dbReference type="ARBA" id="ARBA00023015"/>
    </source>
</evidence>
<dbReference type="InterPro" id="IPR014710">
    <property type="entry name" value="RmlC-like_jellyroll"/>
</dbReference>
<dbReference type="AlphaFoldDB" id="A0A1I6Q055"/>
<protein>
    <submittedName>
        <fullName evidence="6">CRP/FNR family transcriptional regulator, anaerobic regulatory protein</fullName>
    </submittedName>
</protein>